<proteinExistence type="predicted"/>
<dbReference type="Pfam" id="PF13489">
    <property type="entry name" value="Methyltransf_23"/>
    <property type="match status" value="1"/>
</dbReference>
<dbReference type="EMBL" id="JAGTUF010000016">
    <property type="protein sequence ID" value="MBR9973015.1"/>
    <property type="molecule type" value="Genomic_DNA"/>
</dbReference>
<keyword evidence="2" id="KW-1185">Reference proteome</keyword>
<protein>
    <submittedName>
        <fullName evidence="1">Class I SAM-dependent methyltransferase</fullName>
    </submittedName>
</protein>
<dbReference type="SUPFAM" id="SSF53335">
    <property type="entry name" value="S-adenosyl-L-methionine-dependent methyltransferases"/>
    <property type="match status" value="1"/>
</dbReference>
<gene>
    <name evidence="1" type="ORF">KEC16_14920</name>
</gene>
<dbReference type="RefSeq" id="WP_211550346.1">
    <property type="nucleotide sequence ID" value="NZ_JAGTUF010000016.1"/>
</dbReference>
<dbReference type="Gene3D" id="3.40.50.150">
    <property type="entry name" value="Vaccinia Virus protein VP39"/>
    <property type="match status" value="1"/>
</dbReference>
<keyword evidence="1" id="KW-0808">Transferase</keyword>
<organism evidence="1 2">
    <name type="scientific">Magnetospirillum sulfuroxidans</name>
    <dbReference type="NCBI Taxonomy" id="611300"/>
    <lineage>
        <taxon>Bacteria</taxon>
        <taxon>Pseudomonadati</taxon>
        <taxon>Pseudomonadota</taxon>
        <taxon>Alphaproteobacteria</taxon>
        <taxon>Rhodospirillales</taxon>
        <taxon>Rhodospirillaceae</taxon>
        <taxon>Magnetospirillum</taxon>
    </lineage>
</organism>
<evidence type="ECO:0000313" key="2">
    <source>
        <dbReference type="Proteomes" id="UP000680714"/>
    </source>
</evidence>
<dbReference type="InterPro" id="IPR029063">
    <property type="entry name" value="SAM-dependent_MTases_sf"/>
</dbReference>
<sequence>MSSDITAPEIGLEERFGFGANWQRFLDKAFSPERAEVARRYLLDFLGLKDLQGLSVIDIGSGSGLHSLGMHASGAQSLLSFDFDPNSVAATNSMRQAAGSPANWTIRQGSVLDTDFIGGLGTFDLVYSWGVLHHTGDQWRALANVIPLMKPDGRLYIALYSREAHLNPPAEYWLEVKQRYVKAGPLRRRAMEIHYIWNHLCRRSVKKLLGLPKLRREYIHSRGMEMMTDMRDWLGGWPMEFSTIREVITFGEQHGLELVHIITGEANSEYLFVRAGMAAALGYPPRHAALKHFLLLTALADLGQLPDRPFYIHGTALGAQALLAAIRKAGIPNLAGFIDMERSGEMQGLPIHREDEFAAFAAADTPIVLSTRYVRENIIRLFSLGYCNILNGHELAIYLYNAKP</sequence>
<comment type="caution">
    <text evidence="1">The sequence shown here is derived from an EMBL/GenBank/DDBJ whole genome shotgun (WGS) entry which is preliminary data.</text>
</comment>
<reference evidence="1 2" key="1">
    <citation type="submission" date="2021-04" db="EMBL/GenBank/DDBJ databases">
        <title>Magnetospirillum sulfuroxidans sp. nov., a facultative chemolithoautotrophic sulfur-oxidizing alphaproteobacterium isolated from freshwater sediment and proposals for Paramagetospirillum gen. nov., and Magnetospirillaceae fam. nov.</title>
        <authorList>
            <person name="Koziaeva V."/>
            <person name="Geelhoed J.S."/>
            <person name="Sorokin D.Y."/>
            <person name="Grouzdev D.S."/>
        </authorList>
    </citation>
    <scope>NUCLEOTIDE SEQUENCE [LARGE SCALE GENOMIC DNA]</scope>
    <source>
        <strain evidence="1 2">J10</strain>
    </source>
</reference>
<keyword evidence="1" id="KW-0489">Methyltransferase</keyword>
<dbReference type="Proteomes" id="UP000680714">
    <property type="component" value="Unassembled WGS sequence"/>
</dbReference>
<evidence type="ECO:0000313" key="1">
    <source>
        <dbReference type="EMBL" id="MBR9973015.1"/>
    </source>
</evidence>
<dbReference type="GO" id="GO:0032259">
    <property type="term" value="P:methylation"/>
    <property type="evidence" value="ECO:0007669"/>
    <property type="project" value="UniProtKB-KW"/>
</dbReference>
<name>A0ABS5IF24_9PROT</name>
<dbReference type="CDD" id="cd02440">
    <property type="entry name" value="AdoMet_MTases"/>
    <property type="match status" value="1"/>
</dbReference>
<dbReference type="GO" id="GO:0008168">
    <property type="term" value="F:methyltransferase activity"/>
    <property type="evidence" value="ECO:0007669"/>
    <property type="project" value="UniProtKB-KW"/>
</dbReference>
<accession>A0ABS5IF24</accession>